<keyword evidence="1" id="KW-1185">Reference proteome</keyword>
<proteinExistence type="predicted"/>
<dbReference type="Proteomes" id="UP000887574">
    <property type="component" value="Unplaced"/>
</dbReference>
<organism evidence="1 2">
    <name type="scientific">Ditylenchus dipsaci</name>
    <dbReference type="NCBI Taxonomy" id="166011"/>
    <lineage>
        <taxon>Eukaryota</taxon>
        <taxon>Metazoa</taxon>
        <taxon>Ecdysozoa</taxon>
        <taxon>Nematoda</taxon>
        <taxon>Chromadorea</taxon>
        <taxon>Rhabditida</taxon>
        <taxon>Tylenchina</taxon>
        <taxon>Tylenchomorpha</taxon>
        <taxon>Sphaerularioidea</taxon>
        <taxon>Anguinidae</taxon>
        <taxon>Anguininae</taxon>
        <taxon>Ditylenchus</taxon>
    </lineage>
</organism>
<reference evidence="2" key="1">
    <citation type="submission" date="2022-11" db="UniProtKB">
        <authorList>
            <consortium name="WormBaseParasite"/>
        </authorList>
    </citation>
    <scope>IDENTIFICATION</scope>
</reference>
<evidence type="ECO:0000313" key="1">
    <source>
        <dbReference type="Proteomes" id="UP000887574"/>
    </source>
</evidence>
<sequence>MSGGKAPITRASSKPDAYVASNNRDGVLSFAPNLQLFGVTHFTWAISLDEAAESTSLDVLQVNTDGSDLVVTMIRKESKGRADVRKKVLHDGEFFQETRSSVLA</sequence>
<accession>A0A915D7B6</accession>
<dbReference type="WBParaSite" id="jg1677">
    <property type="protein sequence ID" value="jg1677"/>
    <property type="gene ID" value="jg1677"/>
</dbReference>
<evidence type="ECO:0000313" key="2">
    <source>
        <dbReference type="WBParaSite" id="jg1677"/>
    </source>
</evidence>
<dbReference type="AlphaFoldDB" id="A0A915D7B6"/>
<protein>
    <submittedName>
        <fullName evidence="2">Uncharacterized protein</fullName>
    </submittedName>
</protein>
<name>A0A915D7B6_9BILA</name>